<evidence type="ECO:0000313" key="2">
    <source>
        <dbReference type="Proteomes" id="UP000887577"/>
    </source>
</evidence>
<feature type="compositionally biased region" description="Basic and acidic residues" evidence="1">
    <location>
        <begin position="10"/>
        <end position="20"/>
    </location>
</feature>
<evidence type="ECO:0000313" key="3">
    <source>
        <dbReference type="WBParaSite" id="PSU_v2.g21464.t1"/>
    </source>
</evidence>
<proteinExistence type="predicted"/>
<sequence length="76" mass="8867">MFRGRRNSGNHHDSSDDERFSSPLNRHVQAADNVHSKNAAKRMYRLLHDKSSNTSPEDRLRFLLKEVEDNETQKGM</sequence>
<keyword evidence="2" id="KW-1185">Reference proteome</keyword>
<dbReference type="AlphaFoldDB" id="A0A914YPA0"/>
<dbReference type="WBParaSite" id="PSU_v2.g21464.t1">
    <property type="protein sequence ID" value="PSU_v2.g21464.t1"/>
    <property type="gene ID" value="PSU_v2.g21464"/>
</dbReference>
<protein>
    <submittedName>
        <fullName evidence="3">Uncharacterized protein</fullName>
    </submittedName>
</protein>
<evidence type="ECO:0000256" key="1">
    <source>
        <dbReference type="SAM" id="MobiDB-lite"/>
    </source>
</evidence>
<organism evidence="2 3">
    <name type="scientific">Panagrolaimus superbus</name>
    <dbReference type="NCBI Taxonomy" id="310955"/>
    <lineage>
        <taxon>Eukaryota</taxon>
        <taxon>Metazoa</taxon>
        <taxon>Ecdysozoa</taxon>
        <taxon>Nematoda</taxon>
        <taxon>Chromadorea</taxon>
        <taxon>Rhabditida</taxon>
        <taxon>Tylenchina</taxon>
        <taxon>Panagrolaimomorpha</taxon>
        <taxon>Panagrolaimoidea</taxon>
        <taxon>Panagrolaimidae</taxon>
        <taxon>Panagrolaimus</taxon>
    </lineage>
</organism>
<name>A0A914YPA0_9BILA</name>
<feature type="region of interest" description="Disordered" evidence="1">
    <location>
        <begin position="1"/>
        <end position="37"/>
    </location>
</feature>
<accession>A0A914YPA0</accession>
<dbReference type="Proteomes" id="UP000887577">
    <property type="component" value="Unplaced"/>
</dbReference>
<reference evidence="3" key="1">
    <citation type="submission" date="2022-11" db="UniProtKB">
        <authorList>
            <consortium name="WormBaseParasite"/>
        </authorList>
    </citation>
    <scope>IDENTIFICATION</scope>
</reference>